<dbReference type="EMBL" id="QEIT01000076">
    <property type="protein sequence ID" value="PWZ73228.1"/>
    <property type="molecule type" value="Genomic_DNA"/>
</dbReference>
<dbReference type="AlphaFoldDB" id="A0A317YPR3"/>
<dbReference type="RefSeq" id="WP_110144834.1">
    <property type="nucleotide sequence ID" value="NZ_CAJETB010000002.1"/>
</dbReference>
<evidence type="ECO:0000313" key="1">
    <source>
        <dbReference type="EMBL" id="PWZ73228.1"/>
    </source>
</evidence>
<gene>
    <name evidence="1" type="ORF">DD902_11600</name>
</gene>
<comment type="caution">
    <text evidence="1">The sequence shown here is derived from an EMBL/GenBank/DDBJ whole genome shotgun (WGS) entry which is preliminary data.</text>
</comment>
<organism evidence="1 2">
    <name type="scientific">Staphylococcus pseudintermedius</name>
    <dbReference type="NCBI Taxonomy" id="283734"/>
    <lineage>
        <taxon>Bacteria</taxon>
        <taxon>Bacillati</taxon>
        <taxon>Bacillota</taxon>
        <taxon>Bacilli</taxon>
        <taxon>Bacillales</taxon>
        <taxon>Staphylococcaceae</taxon>
        <taxon>Staphylococcus</taxon>
        <taxon>Staphylococcus intermedius group</taxon>
    </lineage>
</organism>
<proteinExistence type="predicted"/>
<dbReference type="NCBIfam" id="NF046006">
    <property type="entry name" value="MAG6450_fam"/>
    <property type="match status" value="1"/>
</dbReference>
<accession>A0A317YPR3</accession>
<protein>
    <submittedName>
        <fullName evidence="1">Uncharacterized protein</fullName>
    </submittedName>
</protein>
<evidence type="ECO:0000313" key="2">
    <source>
        <dbReference type="Proteomes" id="UP000246800"/>
    </source>
</evidence>
<dbReference type="Proteomes" id="UP000246800">
    <property type="component" value="Unassembled WGS sequence"/>
</dbReference>
<reference evidence="1 2" key="1">
    <citation type="journal article" date="2018" name="Vet. Microbiol.">
        <title>Clonal diversity and geographic distribution of methicillin-resistant Staphylococcus pseudintermedius from Australian animals: Discovery of novel sequence types.</title>
        <authorList>
            <person name="Worthing K.A."/>
            <person name="Abraham S."/>
            <person name="Coombs G.W."/>
            <person name="Pang S."/>
            <person name="Saputra S."/>
            <person name="Jordan D."/>
            <person name="Trott D.J."/>
            <person name="Norris J.M."/>
        </authorList>
    </citation>
    <scope>NUCLEOTIDE SEQUENCE [LARGE SCALE GENOMIC DNA]</scope>
    <source>
        <strain evidence="1 2">ST525 1</strain>
    </source>
</reference>
<sequence length="124" mass="14674">MKLTNVEKKHTAKGIKLANYKARKFKIALGTELENNFCFKTKKPKKVTDGLHKFLEYTVYKDLSITEVDKLYLRTKGPIKEKYSQLEILHYGFDNSQFRLFGFYDNNAYFNIIKIDTDHKTHRS</sequence>
<name>A0A317YPR3_STAPS</name>